<reference evidence="2" key="1">
    <citation type="submission" date="2023-03" db="EMBL/GenBank/DDBJ databases">
        <title>Massive genome expansion in bonnet fungi (Mycena s.s.) driven by repeated elements and novel gene families across ecological guilds.</title>
        <authorList>
            <consortium name="Lawrence Berkeley National Laboratory"/>
            <person name="Harder C.B."/>
            <person name="Miyauchi S."/>
            <person name="Viragh M."/>
            <person name="Kuo A."/>
            <person name="Thoen E."/>
            <person name="Andreopoulos B."/>
            <person name="Lu D."/>
            <person name="Skrede I."/>
            <person name="Drula E."/>
            <person name="Henrissat B."/>
            <person name="Morin E."/>
            <person name="Kohler A."/>
            <person name="Barry K."/>
            <person name="LaButti K."/>
            <person name="Morin E."/>
            <person name="Salamov A."/>
            <person name="Lipzen A."/>
            <person name="Mereny Z."/>
            <person name="Hegedus B."/>
            <person name="Baldrian P."/>
            <person name="Stursova M."/>
            <person name="Weitz H."/>
            <person name="Taylor A."/>
            <person name="Grigoriev I.V."/>
            <person name="Nagy L.G."/>
            <person name="Martin F."/>
            <person name="Kauserud H."/>
        </authorList>
    </citation>
    <scope>NUCLEOTIDE SEQUENCE</scope>
    <source>
        <strain evidence="2">CBHHK067</strain>
    </source>
</reference>
<dbReference type="AlphaFoldDB" id="A0AAD7GD07"/>
<comment type="caution">
    <text evidence="2">The sequence shown here is derived from an EMBL/GenBank/DDBJ whole genome shotgun (WGS) entry which is preliminary data.</text>
</comment>
<feature type="compositionally biased region" description="Low complexity" evidence="1">
    <location>
        <begin position="243"/>
        <end position="259"/>
    </location>
</feature>
<feature type="region of interest" description="Disordered" evidence="1">
    <location>
        <begin position="223"/>
        <end position="290"/>
    </location>
</feature>
<feature type="region of interest" description="Disordered" evidence="1">
    <location>
        <begin position="410"/>
        <end position="455"/>
    </location>
</feature>
<feature type="compositionally biased region" description="Polar residues" evidence="1">
    <location>
        <begin position="1118"/>
        <end position="1133"/>
    </location>
</feature>
<feature type="compositionally biased region" description="Basic and acidic residues" evidence="1">
    <location>
        <begin position="35"/>
        <end position="48"/>
    </location>
</feature>
<proteinExistence type="predicted"/>
<feature type="region of interest" description="Disordered" evidence="1">
    <location>
        <begin position="1109"/>
        <end position="1135"/>
    </location>
</feature>
<gene>
    <name evidence="2" type="ORF">B0H17DRAFT_111065</name>
</gene>
<feature type="region of interest" description="Disordered" evidence="1">
    <location>
        <begin position="313"/>
        <end position="335"/>
    </location>
</feature>
<feature type="region of interest" description="Disordered" evidence="1">
    <location>
        <begin position="16"/>
        <end position="52"/>
    </location>
</feature>
<feature type="region of interest" description="Disordered" evidence="1">
    <location>
        <begin position="949"/>
        <end position="1001"/>
    </location>
</feature>
<evidence type="ECO:0000313" key="3">
    <source>
        <dbReference type="Proteomes" id="UP001221757"/>
    </source>
</evidence>
<feature type="compositionally biased region" description="Polar residues" evidence="1">
    <location>
        <begin position="701"/>
        <end position="716"/>
    </location>
</feature>
<feature type="compositionally biased region" description="Polar residues" evidence="1">
    <location>
        <begin position="232"/>
        <end position="241"/>
    </location>
</feature>
<feature type="compositionally biased region" description="Acidic residues" evidence="1">
    <location>
        <begin position="439"/>
        <end position="453"/>
    </location>
</feature>
<accession>A0AAD7GD07</accession>
<dbReference type="EMBL" id="JARKIE010000136">
    <property type="protein sequence ID" value="KAJ7677633.1"/>
    <property type="molecule type" value="Genomic_DNA"/>
</dbReference>
<feature type="compositionally biased region" description="Polar residues" evidence="1">
    <location>
        <begin position="953"/>
        <end position="964"/>
    </location>
</feature>
<dbReference type="Proteomes" id="UP001221757">
    <property type="component" value="Unassembled WGS sequence"/>
</dbReference>
<feature type="compositionally biased region" description="Polar residues" evidence="1">
    <location>
        <begin position="263"/>
        <end position="283"/>
    </location>
</feature>
<name>A0AAD7GD07_MYCRO</name>
<evidence type="ECO:0000256" key="1">
    <source>
        <dbReference type="SAM" id="MobiDB-lite"/>
    </source>
</evidence>
<protein>
    <submittedName>
        <fullName evidence="2">Uncharacterized protein</fullName>
    </submittedName>
</protein>
<feature type="region of interest" description="Disordered" evidence="1">
    <location>
        <begin position="668"/>
        <end position="734"/>
    </location>
</feature>
<evidence type="ECO:0000313" key="2">
    <source>
        <dbReference type="EMBL" id="KAJ7677633.1"/>
    </source>
</evidence>
<feature type="compositionally biased region" description="Basic and acidic residues" evidence="1">
    <location>
        <begin position="410"/>
        <end position="425"/>
    </location>
</feature>
<organism evidence="2 3">
    <name type="scientific">Mycena rosella</name>
    <name type="common">Pink bonnet</name>
    <name type="synonym">Agaricus rosellus</name>
    <dbReference type="NCBI Taxonomy" id="1033263"/>
    <lineage>
        <taxon>Eukaryota</taxon>
        <taxon>Fungi</taxon>
        <taxon>Dikarya</taxon>
        <taxon>Basidiomycota</taxon>
        <taxon>Agaricomycotina</taxon>
        <taxon>Agaricomycetes</taxon>
        <taxon>Agaricomycetidae</taxon>
        <taxon>Agaricales</taxon>
        <taxon>Marasmiineae</taxon>
        <taxon>Mycenaceae</taxon>
        <taxon>Mycena</taxon>
    </lineage>
</organism>
<feature type="compositionally biased region" description="Basic and acidic residues" evidence="1">
    <location>
        <begin position="477"/>
        <end position="495"/>
    </location>
</feature>
<keyword evidence="3" id="KW-1185">Reference proteome</keyword>
<feature type="region of interest" description="Disordered" evidence="1">
    <location>
        <begin position="469"/>
        <end position="495"/>
    </location>
</feature>
<sequence length="1170" mass="125787">MLSSFSNFLPTALYTPPPLKADHIRLDEDDDDDDPSLKSDANPDKSHEMGVPVKNKSVNETFIFVRPPPAKSNHPLNLQVQLVPPKSRLPLGHTSALRQSLDMNASPPTTPVDSAPTTPDASYDWGAPLAPTMTSHSAASTYSGTTLVGARSTASIYSTATLVAPASTRRMIIPLYNLQAHNVMANIIVDAGTDAKVARFTKRGLEMIDLAVLEPVEVYPGAGSPTGDAPLRQSSSFSNRTVGGRPSISGSLGSRSSGRIDPTNASEAPLTPSSVRSQSQNEALPTPTRERFSEVAGAQATLPQQRNIFGKLFKKKDPGVPDSETPTLGGEDAAPGAIADLRTPVLGLTASVSSPVHPPKGRPGLYVWVVKRWLKDEGGLLAMAKGMVKGQGGYGELAAEVELRFEWKRGKAKRRTDTEKEEKRANLRSSQASVPAAQTEEDSGEESDPEDSETPWMCTVKVRQLVAHSQRALPLGREGRGGRNRERETDEAQGKKEMVRIKVGTLSPTPHHPKVVAMLKVPFPLPDVDVEQMVVHKREPSGARPGGARVILAEEIKDVVCSTGLWLAVRESFGGLGKVARKGDGWRIRGSYAQKQSDQSPPSPNLKHSLMSDDYGIRHVLPLLPPLTVPSPAPVVKFRDLPPSIHPLRVPSPATVQLLPPGSLLAENVTFPQGPLETRGDDGESNGAGGNGENNLFDLASDSTSPNAASSHSNPLGSKIMDAHPDGAPTTSSIPRGIYQEHREEDLNYLGPDKASVSSPVDPHSAVVLHSDPFGFRSPTADNQSDVSLTTSSIAKATDEDGARGDLVFRNETQIATFVIYIPDTLSTPTNDPTAIRPGDVRILEEHVPEGGNAVLAHMPTEPEDWVELHYDSALLNTIRSVGLGGPIPTMLSPETPALAIFGSILDDQVLELAKTLSDVSAFAVMVRSTEDDPLVKFMQAREIDIEMYPESGYSSEGSDNGTTGDDIESDADDSHSDSGDDYGIGGTFRPRGGALRKGKQKEVDPDYIIPAGIDRPDGFHCTRVKLHLQLHQDCLYDVAISSKTAFKFQTEKGETPHTLTEPISRPQVLSCVDLKVETRPFEVLLDRSYSNLGFIVHRQKSIAGREYLPRGFEPPSATATRSTQKSTENKGSLTFGLDSMQPVVTAKVSHGRTTGETVQLADDKACLSL</sequence>